<proteinExistence type="predicted"/>
<keyword evidence="2" id="KW-0863">Zinc-finger</keyword>
<protein>
    <recommendedName>
        <fullName evidence="4">U1-C C2H2-type zinc finger domain-containing protein</fullName>
    </recommendedName>
</protein>
<evidence type="ECO:0000313" key="6">
    <source>
        <dbReference type="Proteomes" id="UP001314169"/>
    </source>
</evidence>
<evidence type="ECO:0000256" key="1">
    <source>
        <dbReference type="ARBA" id="ARBA00022723"/>
    </source>
</evidence>
<accession>A0ABN9ZF97</accession>
<feature type="domain" description="U1-C C2H2-type zinc finger" evidence="4">
    <location>
        <begin position="36"/>
        <end position="59"/>
    </location>
</feature>
<dbReference type="Proteomes" id="UP001314169">
    <property type="component" value="Chromosome 12"/>
</dbReference>
<dbReference type="InterPro" id="IPR036236">
    <property type="entry name" value="Znf_C2H2_sf"/>
</dbReference>
<dbReference type="EMBL" id="OY882869">
    <property type="protein sequence ID" value="CAK6435309.1"/>
    <property type="molecule type" value="Genomic_DNA"/>
</dbReference>
<keyword evidence="3" id="KW-0862">Zinc</keyword>
<keyword evidence="6" id="KW-1185">Reference proteome</keyword>
<keyword evidence="1" id="KW-0479">Metal-binding</keyword>
<dbReference type="Gene3D" id="3.30.160.60">
    <property type="entry name" value="Classic Zinc Finger"/>
    <property type="match status" value="1"/>
</dbReference>
<dbReference type="SUPFAM" id="SSF57667">
    <property type="entry name" value="beta-beta-alpha zinc fingers"/>
    <property type="match status" value="1"/>
</dbReference>
<evidence type="ECO:0000256" key="3">
    <source>
        <dbReference type="ARBA" id="ARBA00022833"/>
    </source>
</evidence>
<evidence type="ECO:0000313" key="5">
    <source>
        <dbReference type="EMBL" id="CAK6435309.1"/>
    </source>
</evidence>
<sequence>MKGVNARGSLKLFQNVLKLESNEVAKGLPSFIEATAHGSPSVRKTHCSCGKHKKNVKGCYQKWMSAYIFPFPSSAPQACISQTLRVPTCNQRSNEQWLSKG</sequence>
<dbReference type="InterPro" id="IPR013085">
    <property type="entry name" value="U1-CZ_Znf_C2H2"/>
</dbReference>
<organism evidence="5 6">
    <name type="scientific">Pipistrellus nathusii</name>
    <name type="common">Nathusius' pipistrelle</name>
    <dbReference type="NCBI Taxonomy" id="59473"/>
    <lineage>
        <taxon>Eukaryota</taxon>
        <taxon>Metazoa</taxon>
        <taxon>Chordata</taxon>
        <taxon>Craniata</taxon>
        <taxon>Vertebrata</taxon>
        <taxon>Euteleostomi</taxon>
        <taxon>Mammalia</taxon>
        <taxon>Eutheria</taxon>
        <taxon>Laurasiatheria</taxon>
        <taxon>Chiroptera</taxon>
        <taxon>Yangochiroptera</taxon>
        <taxon>Vespertilionidae</taxon>
        <taxon>Pipistrellus</taxon>
    </lineage>
</organism>
<evidence type="ECO:0000256" key="2">
    <source>
        <dbReference type="ARBA" id="ARBA00022771"/>
    </source>
</evidence>
<evidence type="ECO:0000259" key="4">
    <source>
        <dbReference type="Pfam" id="PF06220"/>
    </source>
</evidence>
<reference evidence="5" key="1">
    <citation type="submission" date="2023-12" db="EMBL/GenBank/DDBJ databases">
        <authorList>
            <person name="Brown T."/>
        </authorList>
    </citation>
    <scope>NUCLEOTIDE SEQUENCE</scope>
</reference>
<dbReference type="Pfam" id="PF06220">
    <property type="entry name" value="zf-U1"/>
    <property type="match status" value="1"/>
</dbReference>
<gene>
    <name evidence="5" type="ORF">MPIPNATIZW_LOCUS3615</name>
</gene>
<name>A0ABN9ZF97_PIPNA</name>